<evidence type="ECO:0008006" key="13">
    <source>
        <dbReference type="Google" id="ProtNLM"/>
    </source>
</evidence>
<keyword evidence="4" id="KW-0547">Nucleotide-binding</keyword>
<evidence type="ECO:0000256" key="5">
    <source>
        <dbReference type="ARBA" id="ARBA00022840"/>
    </source>
</evidence>
<dbReference type="Pfam" id="PF00664">
    <property type="entry name" value="ABC_membrane"/>
    <property type="match status" value="2"/>
</dbReference>
<dbReference type="Gene3D" id="1.20.1560.10">
    <property type="entry name" value="ABC transporter type 1, transmembrane domain"/>
    <property type="match status" value="2"/>
</dbReference>
<comment type="caution">
    <text evidence="11">The sequence shown here is derived from an EMBL/GenBank/DDBJ whole genome shotgun (WGS) entry which is preliminary data.</text>
</comment>
<protein>
    <recommendedName>
        <fullName evidence="13">P-loop containing nucleoside triphosphate hydrolase protein</fullName>
    </recommendedName>
</protein>
<dbReference type="EMBL" id="JBHGVX010000006">
    <property type="protein sequence ID" value="KAL1795382.1"/>
    <property type="molecule type" value="Genomic_DNA"/>
</dbReference>
<reference evidence="11 12" key="1">
    <citation type="submission" date="2024-09" db="EMBL/GenBank/DDBJ databases">
        <title>T2T genomes of carrot and Alternaria dauci and their utility for understanding host-pathogen interaction during carrot leaf blight disease.</title>
        <authorList>
            <person name="Liu W."/>
            <person name="Xu S."/>
            <person name="Ou C."/>
            <person name="Liu X."/>
            <person name="Zhuang F."/>
            <person name="Deng X.W."/>
        </authorList>
    </citation>
    <scope>NUCLEOTIDE SEQUENCE [LARGE SCALE GENOMIC DNA]</scope>
    <source>
        <strain evidence="11 12">A2016</strain>
    </source>
</reference>
<dbReference type="CDD" id="cd18580">
    <property type="entry name" value="ABC_6TM_ABCC_D2"/>
    <property type="match status" value="1"/>
</dbReference>
<evidence type="ECO:0000313" key="11">
    <source>
        <dbReference type="EMBL" id="KAL1795382.1"/>
    </source>
</evidence>
<evidence type="ECO:0000256" key="2">
    <source>
        <dbReference type="ARBA" id="ARBA00022448"/>
    </source>
</evidence>
<feature type="domain" description="ABC transmembrane type-1" evidence="10">
    <location>
        <begin position="606"/>
        <end position="884"/>
    </location>
</feature>
<feature type="transmembrane region" description="Helical" evidence="8">
    <location>
        <begin position="195"/>
        <end position="221"/>
    </location>
</feature>
<dbReference type="Proteomes" id="UP001578633">
    <property type="component" value="Chromosome 6"/>
</dbReference>
<evidence type="ECO:0000256" key="7">
    <source>
        <dbReference type="ARBA" id="ARBA00023136"/>
    </source>
</evidence>
<evidence type="ECO:0000256" key="8">
    <source>
        <dbReference type="SAM" id="Phobius"/>
    </source>
</evidence>
<dbReference type="PANTHER" id="PTHR24223">
    <property type="entry name" value="ATP-BINDING CASSETTE SUB-FAMILY C"/>
    <property type="match status" value="1"/>
</dbReference>
<dbReference type="InterPro" id="IPR017871">
    <property type="entry name" value="ABC_transporter-like_CS"/>
</dbReference>
<dbReference type="InterPro" id="IPR003439">
    <property type="entry name" value="ABC_transporter-like_ATP-bd"/>
</dbReference>
<evidence type="ECO:0000256" key="1">
    <source>
        <dbReference type="ARBA" id="ARBA00004141"/>
    </source>
</evidence>
<dbReference type="InterPro" id="IPR003593">
    <property type="entry name" value="AAA+_ATPase"/>
</dbReference>
<comment type="subcellular location">
    <subcellularLocation>
        <location evidence="1">Membrane</location>
        <topology evidence="1">Multi-pass membrane protein</topology>
    </subcellularLocation>
</comment>
<feature type="domain" description="ABC transporter" evidence="9">
    <location>
        <begin position="920"/>
        <end position="1176"/>
    </location>
</feature>
<proteinExistence type="predicted"/>
<keyword evidence="2" id="KW-0813">Transport</keyword>
<evidence type="ECO:0000256" key="6">
    <source>
        <dbReference type="ARBA" id="ARBA00022989"/>
    </source>
</evidence>
<feature type="transmembrane region" description="Helical" evidence="8">
    <location>
        <begin position="743"/>
        <end position="762"/>
    </location>
</feature>
<feature type="transmembrane region" description="Helical" evidence="8">
    <location>
        <begin position="17"/>
        <end position="37"/>
    </location>
</feature>
<feature type="domain" description="ABC transporter" evidence="9">
    <location>
        <begin position="317"/>
        <end position="543"/>
    </location>
</feature>
<dbReference type="PROSITE" id="PS00211">
    <property type="entry name" value="ABC_TRANSPORTER_1"/>
    <property type="match status" value="1"/>
</dbReference>
<keyword evidence="6 8" id="KW-1133">Transmembrane helix</keyword>
<keyword evidence="12" id="KW-1185">Reference proteome</keyword>
<feature type="domain" description="ABC transmembrane type-1" evidence="10">
    <location>
        <begin position="17"/>
        <end position="260"/>
    </location>
</feature>
<feature type="transmembrane region" description="Helical" evidence="8">
    <location>
        <begin position="114"/>
        <end position="134"/>
    </location>
</feature>
<feature type="transmembrane region" description="Helical" evidence="8">
    <location>
        <begin position="645"/>
        <end position="669"/>
    </location>
</feature>
<keyword evidence="3 8" id="KW-0812">Transmembrane</keyword>
<dbReference type="InterPro" id="IPR036640">
    <property type="entry name" value="ABC1_TM_sf"/>
</dbReference>
<sequence length="1187" mass="131097">MLVQIRDPESDSHVRDWMMLGAFAGNFLLSAIFSSWYSHSIVRFTVKLRSLLISAIYDKALRANSRDADVGSATVLMNVDLEKVLEGMKFVHEIWAVPIGIVVCLYMLFRNLGWAFVVPLVIVILAAGMTWDIGDNMTARNLDWVTRTEQRITTMSKIASSLKEVRILGLTEKLHNTMTTLRVDELVAYRSTSSLWTFVVGSGFAMFPIMIFGTVTVVSITSLRGGAPLDYDGLFTSLSVLKLIASQMLPMLQEMITFQGSAASLDRMQAYLVTQEQDEDMGYLEESSRPSEDFHIANPDDFELQETCSRPTRTNTFYITDASFGFSYAQPLLHGITLTIEDGSFTMIIGKVGSGKSLMLQSLIGEMTKLEGFFEPSHAPVAYCAQAVWLRNVSVRDNILGESYYEESWYKAVVHACVLEQDFAELPNGDATAVGSSAMALSGGQKNRVSLARALYSRRRVVIVDDILSGLDSTTEKLVFSRVFGPEGLLRQIKSTVVLATHSIRWTAKSDKIVVMSEGGIVAHGCHESLSQNPALWETFCLQDDEEQVSAEEQKPLVHNATLATEKNEAADIATVAAVETRDYRRKGEAGTLLYYLGELGKSRTVIYLVLMTSAYTLNAVQFIWVQKLLKDSVSVVLFCRSISIFTAISLVAFFLVGIFLTYFFLALCPRSGLRMHAKQLAVFMKAHFTAVVTKDVGDIVNLFSQDTVIVDRLLPILSLNISTGFVEQTKNAIILTAATPPILFVIPFFVAVGYAVQYFYLRTSRQLRHLDLEAKAPLCTNFLETLSGSATIRAFGWFAPFESRNRKLLLQSQAPYYLLQDTQNWLALVLDLMVAAIISILVGLALVFRAKINPAFVALALVGVMDLGFGIRILVLAWTEVETAMSAVTRIRRFLDNTSQEPVSYSDFSDSRWPRHGAVQFRNVSSSYTPDTNVPATLRSIDFRIGAGEKVGVCGRTGSGKSSLIATLLGLMHQTTGEILIDGISTTTLPLSMLRTRTISLTQEPFFLEQSVRENLTPWTHTSGLYNDTETEQQSTTPSDDDMVYALQKCGIWEKLEAAAPKSGSGLAVDLATVDSLLSEGEKQLFCLARAILHPGKLVLLDEATSRVDANTEALMQEILRTEFADRTIIAISHRLAAIMDFDRIIVMDHGRVAEIGSPKSLLATPGSLFSALAKAQELVLGKEGR</sequence>
<evidence type="ECO:0000313" key="12">
    <source>
        <dbReference type="Proteomes" id="UP001578633"/>
    </source>
</evidence>
<dbReference type="SUPFAM" id="SSF90123">
    <property type="entry name" value="ABC transporter transmembrane region"/>
    <property type="match status" value="2"/>
</dbReference>
<dbReference type="InterPro" id="IPR050173">
    <property type="entry name" value="ABC_transporter_C-like"/>
</dbReference>
<evidence type="ECO:0000256" key="4">
    <source>
        <dbReference type="ARBA" id="ARBA00022741"/>
    </source>
</evidence>
<dbReference type="PROSITE" id="PS50893">
    <property type="entry name" value="ABC_TRANSPORTER_2"/>
    <property type="match status" value="2"/>
</dbReference>
<dbReference type="InterPro" id="IPR011527">
    <property type="entry name" value="ABC1_TM_dom"/>
</dbReference>
<keyword evidence="5" id="KW-0067">ATP-binding</keyword>
<feature type="transmembrane region" description="Helical" evidence="8">
    <location>
        <begin position="826"/>
        <end position="849"/>
    </location>
</feature>
<dbReference type="SMART" id="SM00382">
    <property type="entry name" value="AAA"/>
    <property type="match status" value="2"/>
</dbReference>
<evidence type="ECO:0000256" key="3">
    <source>
        <dbReference type="ARBA" id="ARBA00022692"/>
    </source>
</evidence>
<dbReference type="PANTHER" id="PTHR24223:SF399">
    <property type="entry name" value="ABC TRANSPORTER ATNG"/>
    <property type="match status" value="1"/>
</dbReference>
<dbReference type="InterPro" id="IPR044726">
    <property type="entry name" value="ABCC_6TM_D2"/>
</dbReference>
<name>A0ABR3UFV8_9PLEO</name>
<evidence type="ECO:0000259" key="9">
    <source>
        <dbReference type="PROSITE" id="PS50893"/>
    </source>
</evidence>
<dbReference type="PROSITE" id="PS50929">
    <property type="entry name" value="ABC_TM1F"/>
    <property type="match status" value="2"/>
</dbReference>
<feature type="transmembrane region" description="Helical" evidence="8">
    <location>
        <begin position="606"/>
        <end position="625"/>
    </location>
</feature>
<feature type="transmembrane region" description="Helical" evidence="8">
    <location>
        <begin position="856"/>
        <end position="879"/>
    </location>
</feature>
<keyword evidence="7 8" id="KW-0472">Membrane</keyword>
<dbReference type="Gene3D" id="3.40.50.300">
    <property type="entry name" value="P-loop containing nucleotide triphosphate hydrolases"/>
    <property type="match status" value="2"/>
</dbReference>
<accession>A0ABR3UFV8</accession>
<dbReference type="SUPFAM" id="SSF52540">
    <property type="entry name" value="P-loop containing nucleoside triphosphate hydrolases"/>
    <property type="match status" value="2"/>
</dbReference>
<evidence type="ECO:0000259" key="10">
    <source>
        <dbReference type="PROSITE" id="PS50929"/>
    </source>
</evidence>
<dbReference type="GeneID" id="96087520"/>
<dbReference type="RefSeq" id="XP_069305966.1">
    <property type="nucleotide sequence ID" value="XM_069453412.1"/>
</dbReference>
<organism evidence="11 12">
    <name type="scientific">Alternaria dauci</name>
    <dbReference type="NCBI Taxonomy" id="48095"/>
    <lineage>
        <taxon>Eukaryota</taxon>
        <taxon>Fungi</taxon>
        <taxon>Dikarya</taxon>
        <taxon>Ascomycota</taxon>
        <taxon>Pezizomycotina</taxon>
        <taxon>Dothideomycetes</taxon>
        <taxon>Pleosporomycetidae</taxon>
        <taxon>Pleosporales</taxon>
        <taxon>Pleosporineae</taxon>
        <taxon>Pleosporaceae</taxon>
        <taxon>Alternaria</taxon>
        <taxon>Alternaria sect. Porri</taxon>
    </lineage>
</organism>
<dbReference type="InterPro" id="IPR027417">
    <property type="entry name" value="P-loop_NTPase"/>
</dbReference>
<dbReference type="Pfam" id="PF00005">
    <property type="entry name" value="ABC_tran"/>
    <property type="match status" value="2"/>
</dbReference>
<gene>
    <name evidence="11" type="ORF">ACET3X_007198</name>
</gene>